<dbReference type="RefSeq" id="WP_310375005.1">
    <property type="nucleotide sequence ID" value="NZ_JAVDXT010000003.1"/>
</dbReference>
<feature type="domain" description="Periplasmic binding protein" evidence="2">
    <location>
        <begin position="73"/>
        <end position="333"/>
    </location>
</feature>
<comment type="caution">
    <text evidence="3">The sequence shown here is derived from an EMBL/GenBank/DDBJ whole genome shotgun (WGS) entry which is preliminary data.</text>
</comment>
<sequence length="378" mass="39989">MAYGTRMYSVLGFCLVLALPGYAQPAPPPSKPAVAVELSLDAMRQVVADASKHGAPWNGPESGPAAYAGATVAIVSEDLRNGGILGVGKGIQEAAKTIGWNTKIYDAGGTPAGRAKALATALALKPDGVILVGIDVKEIQAQLAPFEERKVPMVGWHVGPNAGPIVGSPIAMNVSTNPLDVARITAMAAVVASEGRAGVVVFTDSNFEIAMAKSNAMADVIRACKGCRLLEIKDVAISKSAELMPAATQDLLKRYGTQWTHALAINDIYFDYAAPELTHAGKSSKSVNMLSAGDGSAAAFLRIRAGTFQTGTVSEPLNLHGWQLVDELNRLLARQPVSGYIVPVHLVTVDNIAFDGGAQRQYDPDNGYRNIYRRIWKR</sequence>
<feature type="signal peptide" evidence="1">
    <location>
        <begin position="1"/>
        <end position="23"/>
    </location>
</feature>
<accession>A0ABU2CBL2</accession>
<evidence type="ECO:0000256" key="1">
    <source>
        <dbReference type="SAM" id="SignalP"/>
    </source>
</evidence>
<name>A0ABU2CBL2_9BURK</name>
<evidence type="ECO:0000313" key="4">
    <source>
        <dbReference type="Proteomes" id="UP001180487"/>
    </source>
</evidence>
<gene>
    <name evidence="3" type="ORF">J2X19_003412</name>
</gene>
<dbReference type="SUPFAM" id="SSF53822">
    <property type="entry name" value="Periplasmic binding protein-like I"/>
    <property type="match status" value="1"/>
</dbReference>
<dbReference type="EMBL" id="JAVDXT010000003">
    <property type="protein sequence ID" value="MDR7378718.1"/>
    <property type="molecule type" value="Genomic_DNA"/>
</dbReference>
<evidence type="ECO:0000259" key="2">
    <source>
        <dbReference type="Pfam" id="PF13407"/>
    </source>
</evidence>
<keyword evidence="1" id="KW-0732">Signal</keyword>
<keyword evidence="4" id="KW-1185">Reference proteome</keyword>
<dbReference type="Gene3D" id="3.40.50.2300">
    <property type="match status" value="2"/>
</dbReference>
<proteinExistence type="predicted"/>
<dbReference type="Pfam" id="PF13407">
    <property type="entry name" value="Peripla_BP_4"/>
    <property type="match status" value="1"/>
</dbReference>
<protein>
    <submittedName>
        <fullName evidence="3">Ribose transport system substrate-binding protein</fullName>
    </submittedName>
</protein>
<dbReference type="Proteomes" id="UP001180487">
    <property type="component" value="Unassembled WGS sequence"/>
</dbReference>
<reference evidence="3 4" key="1">
    <citation type="submission" date="2023-07" db="EMBL/GenBank/DDBJ databases">
        <title>Sorghum-associated microbial communities from plants grown in Nebraska, USA.</title>
        <authorList>
            <person name="Schachtman D."/>
        </authorList>
    </citation>
    <scope>NUCLEOTIDE SEQUENCE [LARGE SCALE GENOMIC DNA]</scope>
    <source>
        <strain evidence="3 4">BE313</strain>
    </source>
</reference>
<feature type="chain" id="PRO_5045213000" evidence="1">
    <location>
        <begin position="24"/>
        <end position="378"/>
    </location>
</feature>
<dbReference type="InterPro" id="IPR025997">
    <property type="entry name" value="SBP_2_dom"/>
</dbReference>
<evidence type="ECO:0000313" key="3">
    <source>
        <dbReference type="EMBL" id="MDR7378718.1"/>
    </source>
</evidence>
<dbReference type="InterPro" id="IPR028082">
    <property type="entry name" value="Peripla_BP_I"/>
</dbReference>
<organism evidence="3 4">
    <name type="scientific">Rhodoferax ferrireducens</name>
    <dbReference type="NCBI Taxonomy" id="192843"/>
    <lineage>
        <taxon>Bacteria</taxon>
        <taxon>Pseudomonadati</taxon>
        <taxon>Pseudomonadota</taxon>
        <taxon>Betaproteobacteria</taxon>
        <taxon>Burkholderiales</taxon>
        <taxon>Comamonadaceae</taxon>
        <taxon>Rhodoferax</taxon>
    </lineage>
</organism>